<accession>A0ABP6XMZ5</accession>
<dbReference type="PROSITE" id="PS00571">
    <property type="entry name" value="AMIDASES"/>
    <property type="match status" value="1"/>
</dbReference>
<dbReference type="Gene3D" id="3.90.1300.10">
    <property type="entry name" value="Amidase signature (AS) domain"/>
    <property type="match status" value="1"/>
</dbReference>
<sequence length="705" mass="72243">MVVGAGAIGGSVAARLVRDGHDVLLCDADPAHVDAMNAHGLRVVGPVEELTVEVRAVLPADLPDVVDVALVAVKSHHTADAAALLAPRLAPDGFVLSLQNGLNADVLTAALGRERVVLGFVNFGADYLEPGVVMQGNVATFRVGEIDGTLTDRVLALAGALPWAEATTNITGYLWSKEAYGAMLFATAVSDLTIADALGDPAYRPLMLGLAREVLAQAPVRPEPFDGFDPDDLEGSLDRLVVFNRASAKARTGVYRDLAVRHRKTEVDDLAGLAGPLTGHVVELVRAIERGERRCEVANLDLLAAYERLERLGRPLHAVVAALPAPARTADGPLLGMPVAVKDMVDVAGVTRGNGNPRAMREAPATTDAPVVARLRAGAADVFATAALLEYAAGAQHPDLEEARNPVDPGRTAGGSSGGSAALVAAGVCPAALGTDTGGSIRIPAAYVGCVGLKPTHGLVPTDGVTVLSPSLDHVGVLAADVATASALLAVIGEVAPLPVRSPADLRLGVLRGELDDPRVDPSVRAALVAGLDRLAAAGVTLVDVDVAPLQALHLTFEPVILHEAWAEHGPRARADPAWFGPDTDRLLRLGATVTDDAYRAALALRAELLPAADAVLDGPDGHGLDALVGPAVAFVAPPTTPVLDSPEGELEGLFSMTANLTGQPALVLPCGTADGLPVGLQLAGRRDADAALLAVAAAVEAVLA</sequence>
<proteinExistence type="inferred from homology"/>
<feature type="domain" description="Amidase" evidence="2">
    <location>
        <begin position="329"/>
        <end position="694"/>
    </location>
</feature>
<feature type="domain" description="Ketopantoate reductase N-terminal" evidence="3">
    <location>
        <begin position="2"/>
        <end position="147"/>
    </location>
</feature>
<dbReference type="InterPro" id="IPR013332">
    <property type="entry name" value="KPR_N"/>
</dbReference>
<comment type="similarity">
    <text evidence="1">Belongs to the amidase family.</text>
</comment>
<evidence type="ECO:0000259" key="2">
    <source>
        <dbReference type="Pfam" id="PF01425"/>
    </source>
</evidence>
<dbReference type="InterPro" id="IPR000120">
    <property type="entry name" value="Amidase"/>
</dbReference>
<organism evidence="4 5">
    <name type="scientific">Microlunatus spumicola</name>
    <dbReference type="NCBI Taxonomy" id="81499"/>
    <lineage>
        <taxon>Bacteria</taxon>
        <taxon>Bacillati</taxon>
        <taxon>Actinomycetota</taxon>
        <taxon>Actinomycetes</taxon>
        <taxon>Propionibacteriales</taxon>
        <taxon>Propionibacteriaceae</taxon>
        <taxon>Microlunatus</taxon>
    </lineage>
</organism>
<dbReference type="SUPFAM" id="SSF75304">
    <property type="entry name" value="Amidase signature (AS) enzymes"/>
    <property type="match status" value="1"/>
</dbReference>
<dbReference type="InterPro" id="IPR036928">
    <property type="entry name" value="AS_sf"/>
</dbReference>
<name>A0ABP6XMZ5_9ACTN</name>
<dbReference type="Proteomes" id="UP001500767">
    <property type="component" value="Unassembled WGS sequence"/>
</dbReference>
<dbReference type="SUPFAM" id="SSF51735">
    <property type="entry name" value="NAD(P)-binding Rossmann-fold domains"/>
    <property type="match status" value="1"/>
</dbReference>
<evidence type="ECO:0000313" key="4">
    <source>
        <dbReference type="EMBL" id="GAA3568995.1"/>
    </source>
</evidence>
<comment type="caution">
    <text evidence="4">The sequence shown here is derived from an EMBL/GenBank/DDBJ whole genome shotgun (WGS) entry which is preliminary data.</text>
</comment>
<keyword evidence="5" id="KW-1185">Reference proteome</keyword>
<dbReference type="RefSeq" id="WP_204913135.1">
    <property type="nucleotide sequence ID" value="NZ_BAAAYR010000004.1"/>
</dbReference>
<dbReference type="InterPro" id="IPR023631">
    <property type="entry name" value="Amidase_dom"/>
</dbReference>
<dbReference type="PANTHER" id="PTHR11895:SF7">
    <property type="entry name" value="GLUTAMYL-TRNA(GLN) AMIDOTRANSFERASE SUBUNIT A, MITOCHONDRIAL"/>
    <property type="match status" value="1"/>
</dbReference>
<dbReference type="InterPro" id="IPR036291">
    <property type="entry name" value="NAD(P)-bd_dom_sf"/>
</dbReference>
<dbReference type="InterPro" id="IPR020556">
    <property type="entry name" value="Amidase_CS"/>
</dbReference>
<dbReference type="PANTHER" id="PTHR11895">
    <property type="entry name" value="TRANSAMIDASE"/>
    <property type="match status" value="1"/>
</dbReference>
<evidence type="ECO:0008006" key="6">
    <source>
        <dbReference type="Google" id="ProtNLM"/>
    </source>
</evidence>
<dbReference type="EMBL" id="BAAAYR010000004">
    <property type="protein sequence ID" value="GAA3568995.1"/>
    <property type="molecule type" value="Genomic_DNA"/>
</dbReference>
<reference evidence="5" key="1">
    <citation type="journal article" date="2019" name="Int. J. Syst. Evol. Microbiol.">
        <title>The Global Catalogue of Microorganisms (GCM) 10K type strain sequencing project: providing services to taxonomists for standard genome sequencing and annotation.</title>
        <authorList>
            <consortium name="The Broad Institute Genomics Platform"/>
            <consortium name="The Broad Institute Genome Sequencing Center for Infectious Disease"/>
            <person name="Wu L."/>
            <person name="Ma J."/>
        </authorList>
    </citation>
    <scope>NUCLEOTIDE SEQUENCE [LARGE SCALE GENOMIC DNA]</scope>
    <source>
        <strain evidence="5">JCM 16540</strain>
    </source>
</reference>
<dbReference type="Pfam" id="PF02558">
    <property type="entry name" value="ApbA"/>
    <property type="match status" value="1"/>
</dbReference>
<evidence type="ECO:0000259" key="3">
    <source>
        <dbReference type="Pfam" id="PF02558"/>
    </source>
</evidence>
<dbReference type="Pfam" id="PF01425">
    <property type="entry name" value="Amidase"/>
    <property type="match status" value="1"/>
</dbReference>
<dbReference type="InterPro" id="IPR013328">
    <property type="entry name" value="6PGD_dom2"/>
</dbReference>
<dbReference type="Gene3D" id="3.40.50.720">
    <property type="entry name" value="NAD(P)-binding Rossmann-like Domain"/>
    <property type="match status" value="1"/>
</dbReference>
<protein>
    <recommendedName>
        <fullName evidence="6">2-dehydropantoate 2-reductase</fullName>
    </recommendedName>
</protein>
<evidence type="ECO:0000313" key="5">
    <source>
        <dbReference type="Proteomes" id="UP001500767"/>
    </source>
</evidence>
<gene>
    <name evidence="4" type="ORF">GCM10022197_26550</name>
</gene>
<evidence type="ECO:0000256" key="1">
    <source>
        <dbReference type="ARBA" id="ARBA00009199"/>
    </source>
</evidence>
<dbReference type="Gene3D" id="1.10.1040.10">
    <property type="entry name" value="N-(1-d-carboxylethyl)-l-norvaline Dehydrogenase, domain 2"/>
    <property type="match status" value="1"/>
</dbReference>